<feature type="transmembrane region" description="Helical" evidence="2">
    <location>
        <begin position="158"/>
        <end position="178"/>
    </location>
</feature>
<dbReference type="GO" id="GO:0016747">
    <property type="term" value="F:acyltransferase activity, transferring groups other than amino-acyl groups"/>
    <property type="evidence" value="ECO:0007669"/>
    <property type="project" value="InterPro"/>
</dbReference>
<keyword evidence="4" id="KW-0012">Acyltransferase</keyword>
<feature type="transmembrane region" description="Helical" evidence="2">
    <location>
        <begin position="65"/>
        <end position="89"/>
    </location>
</feature>
<protein>
    <submittedName>
        <fullName evidence="4">Acyltransferase</fullName>
    </submittedName>
</protein>
<organism evidence="4 5">
    <name type="scientific">Naasia lichenicola</name>
    <dbReference type="NCBI Taxonomy" id="2565933"/>
    <lineage>
        <taxon>Bacteria</taxon>
        <taxon>Bacillati</taxon>
        <taxon>Actinomycetota</taxon>
        <taxon>Actinomycetes</taxon>
        <taxon>Micrococcales</taxon>
        <taxon>Microbacteriaceae</taxon>
        <taxon>Naasia</taxon>
    </lineage>
</organism>
<comment type="caution">
    <text evidence="4">The sequence shown here is derived from an EMBL/GenBank/DDBJ whole genome shotgun (WGS) entry which is preliminary data.</text>
</comment>
<dbReference type="Pfam" id="PF01757">
    <property type="entry name" value="Acyl_transf_3"/>
    <property type="match status" value="1"/>
</dbReference>
<feature type="transmembrane region" description="Helical" evidence="2">
    <location>
        <begin position="210"/>
        <end position="228"/>
    </location>
</feature>
<dbReference type="PANTHER" id="PTHR23028:SF53">
    <property type="entry name" value="ACYL_TRANSF_3 DOMAIN-CONTAINING PROTEIN"/>
    <property type="match status" value="1"/>
</dbReference>
<keyword evidence="5" id="KW-1185">Reference proteome</keyword>
<feature type="transmembrane region" description="Helical" evidence="2">
    <location>
        <begin position="235"/>
        <end position="253"/>
    </location>
</feature>
<dbReference type="GO" id="GO:0009103">
    <property type="term" value="P:lipopolysaccharide biosynthetic process"/>
    <property type="evidence" value="ECO:0007669"/>
    <property type="project" value="TreeGrafter"/>
</dbReference>
<feature type="transmembrane region" description="Helical" evidence="2">
    <location>
        <begin position="331"/>
        <end position="350"/>
    </location>
</feature>
<keyword evidence="2" id="KW-0472">Membrane</keyword>
<dbReference type="AlphaFoldDB" id="A0A4S4FLQ1"/>
<feature type="compositionally biased region" description="Basic and acidic residues" evidence="1">
    <location>
        <begin position="394"/>
        <end position="408"/>
    </location>
</feature>
<evidence type="ECO:0000256" key="1">
    <source>
        <dbReference type="SAM" id="MobiDB-lite"/>
    </source>
</evidence>
<accession>A0A4S4FLQ1</accession>
<reference evidence="4 5" key="1">
    <citation type="submission" date="2019-04" db="EMBL/GenBank/DDBJ databases">
        <authorList>
            <person name="Jiang L."/>
        </authorList>
    </citation>
    <scope>NUCLEOTIDE SEQUENCE [LARGE SCALE GENOMIC DNA]</scope>
    <source>
        <strain evidence="4 5">YIM 131853</strain>
    </source>
</reference>
<dbReference type="PANTHER" id="PTHR23028">
    <property type="entry name" value="ACETYLTRANSFERASE"/>
    <property type="match status" value="1"/>
</dbReference>
<feature type="transmembrane region" description="Helical" evidence="2">
    <location>
        <begin position="265"/>
        <end position="284"/>
    </location>
</feature>
<name>A0A4S4FLQ1_9MICO</name>
<feature type="transmembrane region" description="Helical" evidence="2">
    <location>
        <begin position="296"/>
        <end position="319"/>
    </location>
</feature>
<dbReference type="InterPro" id="IPR050879">
    <property type="entry name" value="Acyltransferase_3"/>
</dbReference>
<feature type="transmembrane region" description="Helical" evidence="2">
    <location>
        <begin position="185"/>
        <end position="204"/>
    </location>
</feature>
<gene>
    <name evidence="4" type="ORF">E6C64_09345</name>
</gene>
<keyword evidence="2" id="KW-1133">Transmembrane helix</keyword>
<evidence type="ECO:0000256" key="2">
    <source>
        <dbReference type="SAM" id="Phobius"/>
    </source>
</evidence>
<dbReference type="Proteomes" id="UP000309133">
    <property type="component" value="Unassembled WGS sequence"/>
</dbReference>
<sequence length="408" mass="44648">MRGGVVMVEARVDVGSAGGRPRFRLLDLLRLVAALSVVLYHYTARDSSAWSGSLPLELWAPLSGVTVYGFLGVELFFLISGFVVLMSAWSSDLPGFVASRVGRLYPAYWFAVLLTGSLLFFDRSIDVGGSWASVGPSGILVNLTMFQTAFGVPHVDGVYWTLWAELKFYIIVGLLVLVRVTRARIIVLATAWPILAAFVSQFQLPALSEILMPDYAPFFAAGMLLFLAYREGWSIATILPLALNWIAIVRGVYVEQAAPGPHLPTNPNVVVLVYATFVIAIALVTQTQLSAVRWRWLTAAGALTYPLYLIHEIAGWWLIGKLYPALPKTLVLLLVIVIMLVVAYMVNRIIEQPIGRRLRRVLEASLRRPSPGDVLAEGSSRKRAADASPPSDSRAPDADAAARVRAVD</sequence>
<dbReference type="EMBL" id="SSSM01000004">
    <property type="protein sequence ID" value="THG30832.1"/>
    <property type="molecule type" value="Genomic_DNA"/>
</dbReference>
<feature type="region of interest" description="Disordered" evidence="1">
    <location>
        <begin position="369"/>
        <end position="408"/>
    </location>
</feature>
<dbReference type="InterPro" id="IPR002656">
    <property type="entry name" value="Acyl_transf_3_dom"/>
</dbReference>
<evidence type="ECO:0000259" key="3">
    <source>
        <dbReference type="Pfam" id="PF01757"/>
    </source>
</evidence>
<feature type="domain" description="Acyltransferase 3" evidence="3">
    <location>
        <begin position="26"/>
        <end position="346"/>
    </location>
</feature>
<proteinExistence type="predicted"/>
<feature type="transmembrane region" description="Helical" evidence="2">
    <location>
        <begin position="101"/>
        <end position="121"/>
    </location>
</feature>
<keyword evidence="4" id="KW-0808">Transferase</keyword>
<evidence type="ECO:0000313" key="5">
    <source>
        <dbReference type="Proteomes" id="UP000309133"/>
    </source>
</evidence>
<keyword evidence="2" id="KW-0812">Transmembrane</keyword>
<dbReference type="GO" id="GO:0016020">
    <property type="term" value="C:membrane"/>
    <property type="evidence" value="ECO:0007669"/>
    <property type="project" value="TreeGrafter"/>
</dbReference>
<evidence type="ECO:0000313" key="4">
    <source>
        <dbReference type="EMBL" id="THG30832.1"/>
    </source>
</evidence>